<evidence type="ECO:0000256" key="7">
    <source>
        <dbReference type="ARBA" id="ARBA00023136"/>
    </source>
</evidence>
<keyword evidence="7 8" id="KW-0472">Membrane</keyword>
<reference evidence="10" key="1">
    <citation type="submission" date="2022-10" db="EMBL/GenBank/DDBJ databases">
        <authorList>
            <person name="Kim H.S."/>
            <person name="Kim J.-S."/>
            <person name="Suh M.K."/>
            <person name="Eom M.K."/>
            <person name="Lee J.-S."/>
        </authorList>
    </citation>
    <scope>NUCLEOTIDE SEQUENCE</scope>
    <source>
        <strain evidence="10">LIP-5</strain>
    </source>
</reference>
<keyword evidence="2" id="KW-1003">Cell membrane</keyword>
<feature type="transmembrane region" description="Helical" evidence="8">
    <location>
        <begin position="198"/>
        <end position="218"/>
    </location>
</feature>
<feature type="transmembrane region" description="Helical" evidence="8">
    <location>
        <begin position="157"/>
        <end position="186"/>
    </location>
</feature>
<comment type="subcellular location">
    <subcellularLocation>
        <location evidence="1">Cell membrane</location>
        <topology evidence="1">Multi-pass membrane protein</topology>
    </subcellularLocation>
</comment>
<feature type="transmembrane region" description="Helical" evidence="8">
    <location>
        <begin position="12"/>
        <end position="30"/>
    </location>
</feature>
<feature type="transmembrane region" description="Helical" evidence="8">
    <location>
        <begin position="307"/>
        <end position="328"/>
    </location>
</feature>
<comment type="caution">
    <text evidence="10">The sequence shown here is derived from an EMBL/GenBank/DDBJ whole genome shotgun (WGS) entry which is preliminary data.</text>
</comment>
<feature type="transmembrane region" description="Helical" evidence="8">
    <location>
        <begin position="74"/>
        <end position="93"/>
    </location>
</feature>
<sequence>MNLQASSYKHKVFWLIAATFIARCILAAMVELGNDEVYYYTYALQPDWNHFDHPPMVGLLIRFFTLNQHWLSELSMRLGAIVCAGIATWLIYCCGKLIRNERTGWMAAILYNLSVYTGIIAGLFILPDSPQVVFWLGALYCILALVKMPQTPGANRWLLLFGLLAGLTIISKIHGIFLWLGFGAYILLHDRKWLRNPYLYVAVLISCIVVSPVLFWNIRYDFITFRFHGERVEVKQFAVDINSFLQTFFGQILYNNPLNIILYAAAFFGLKKSGMPANIRNMLLWFSLPIIIVTTGVSLFRSTLPHWSGPGFIALMLMTAYVADAVAARRKSFYFTGLKISAAVIVVALVAGVAAINFYPGTLNPNKDIKKHGQYDFTLDMSGWRSFGKAFEEVYKADLRSGIIKPGTPVLLENWFPAAHILFYVNKGNNIPFKSVGSLNRLHKFAWLNLGKENIKQGQNAYFIASSNYFIDPAELYGNDFSRIKLSKVLASKRGGKTTRYFFIYHLLDARKELLLTLPVVEKSAD</sequence>
<proteinExistence type="predicted"/>
<dbReference type="Pfam" id="PF13231">
    <property type="entry name" value="PMT_2"/>
    <property type="match status" value="1"/>
</dbReference>
<dbReference type="PANTHER" id="PTHR33908">
    <property type="entry name" value="MANNOSYLTRANSFERASE YKCB-RELATED"/>
    <property type="match status" value="1"/>
</dbReference>
<dbReference type="GO" id="GO:0005886">
    <property type="term" value="C:plasma membrane"/>
    <property type="evidence" value="ECO:0007669"/>
    <property type="project" value="UniProtKB-SubCell"/>
</dbReference>
<evidence type="ECO:0000256" key="5">
    <source>
        <dbReference type="ARBA" id="ARBA00022692"/>
    </source>
</evidence>
<evidence type="ECO:0000313" key="11">
    <source>
        <dbReference type="Proteomes" id="UP001209317"/>
    </source>
</evidence>
<dbReference type="RefSeq" id="WP_263036561.1">
    <property type="nucleotide sequence ID" value="NZ_JAOTPL010000001.1"/>
</dbReference>
<evidence type="ECO:0000256" key="3">
    <source>
        <dbReference type="ARBA" id="ARBA00022676"/>
    </source>
</evidence>
<dbReference type="GO" id="GO:0009103">
    <property type="term" value="P:lipopolysaccharide biosynthetic process"/>
    <property type="evidence" value="ECO:0007669"/>
    <property type="project" value="UniProtKB-ARBA"/>
</dbReference>
<dbReference type="GO" id="GO:0016763">
    <property type="term" value="F:pentosyltransferase activity"/>
    <property type="evidence" value="ECO:0007669"/>
    <property type="project" value="TreeGrafter"/>
</dbReference>
<name>A0AAE3LIY4_9BACT</name>
<keyword evidence="5 8" id="KW-0812">Transmembrane</keyword>
<feature type="transmembrane region" description="Helical" evidence="8">
    <location>
        <begin position="340"/>
        <end position="359"/>
    </location>
</feature>
<dbReference type="InterPro" id="IPR050297">
    <property type="entry name" value="LipidA_mod_glycosyltrf_83"/>
</dbReference>
<evidence type="ECO:0000259" key="9">
    <source>
        <dbReference type="Pfam" id="PF13231"/>
    </source>
</evidence>
<evidence type="ECO:0000256" key="2">
    <source>
        <dbReference type="ARBA" id="ARBA00022475"/>
    </source>
</evidence>
<keyword evidence="11" id="KW-1185">Reference proteome</keyword>
<feature type="transmembrane region" description="Helical" evidence="8">
    <location>
        <begin position="105"/>
        <end position="126"/>
    </location>
</feature>
<gene>
    <name evidence="10" type="ORF">OD355_00935</name>
</gene>
<evidence type="ECO:0000313" key="10">
    <source>
        <dbReference type="EMBL" id="MCU7693073.1"/>
    </source>
</evidence>
<dbReference type="Proteomes" id="UP001209317">
    <property type="component" value="Unassembled WGS sequence"/>
</dbReference>
<evidence type="ECO:0000256" key="6">
    <source>
        <dbReference type="ARBA" id="ARBA00022989"/>
    </source>
</evidence>
<protein>
    <submittedName>
        <fullName evidence="10">Glycosyltransferase family 39 protein</fullName>
    </submittedName>
</protein>
<dbReference type="InterPro" id="IPR038731">
    <property type="entry name" value="RgtA/B/C-like"/>
</dbReference>
<dbReference type="AlphaFoldDB" id="A0AAE3LIY4"/>
<feature type="transmembrane region" description="Helical" evidence="8">
    <location>
        <begin position="282"/>
        <end position="301"/>
    </location>
</feature>
<evidence type="ECO:0000256" key="8">
    <source>
        <dbReference type="SAM" id="Phobius"/>
    </source>
</evidence>
<accession>A0AAE3LIY4</accession>
<dbReference type="EMBL" id="JAOTPL010000001">
    <property type="protein sequence ID" value="MCU7693073.1"/>
    <property type="molecule type" value="Genomic_DNA"/>
</dbReference>
<keyword evidence="4" id="KW-0808">Transferase</keyword>
<keyword evidence="3" id="KW-0328">Glycosyltransferase</keyword>
<evidence type="ECO:0000256" key="1">
    <source>
        <dbReference type="ARBA" id="ARBA00004651"/>
    </source>
</evidence>
<evidence type="ECO:0000256" key="4">
    <source>
        <dbReference type="ARBA" id="ARBA00022679"/>
    </source>
</evidence>
<organism evidence="10 11">
    <name type="scientific">Haoranjiania flava</name>
    <dbReference type="NCBI Taxonomy" id="1856322"/>
    <lineage>
        <taxon>Bacteria</taxon>
        <taxon>Pseudomonadati</taxon>
        <taxon>Bacteroidota</taxon>
        <taxon>Chitinophagia</taxon>
        <taxon>Chitinophagales</taxon>
        <taxon>Chitinophagaceae</taxon>
        <taxon>Haoranjiania</taxon>
    </lineage>
</organism>
<dbReference type="PANTHER" id="PTHR33908:SF11">
    <property type="entry name" value="MEMBRANE PROTEIN"/>
    <property type="match status" value="1"/>
</dbReference>
<feature type="domain" description="Glycosyltransferase RgtA/B/C/D-like" evidence="9">
    <location>
        <begin position="52"/>
        <end position="216"/>
    </location>
</feature>
<keyword evidence="6 8" id="KW-1133">Transmembrane helix</keyword>